<dbReference type="Gramene" id="AET6Gv20636600.1">
    <property type="protein sequence ID" value="AET6Gv20636600.1"/>
    <property type="gene ID" value="AET6Gv20636600"/>
</dbReference>
<feature type="transmembrane region" description="Helical" evidence="2">
    <location>
        <begin position="6"/>
        <end position="30"/>
    </location>
</feature>
<keyword evidence="2" id="KW-0812">Transmembrane</keyword>
<dbReference type="Gramene" id="AET6Gv20636600.2">
    <property type="protein sequence ID" value="AET6Gv20636600.2"/>
    <property type="gene ID" value="AET6Gv20636600"/>
</dbReference>
<proteinExistence type="predicted"/>
<dbReference type="AlphaFoldDB" id="A0A453P7K9"/>
<evidence type="ECO:0000256" key="2">
    <source>
        <dbReference type="SAM" id="Phobius"/>
    </source>
</evidence>
<evidence type="ECO:0000313" key="3">
    <source>
        <dbReference type="EnsemblPlants" id="AET6Gv20636600.1"/>
    </source>
</evidence>
<protein>
    <submittedName>
        <fullName evidence="3">Uncharacterized protein</fullName>
    </submittedName>
</protein>
<name>A0A453P7K9_AEGTS</name>
<reference evidence="3" key="4">
    <citation type="submission" date="2019-03" db="UniProtKB">
        <authorList>
            <consortium name="EnsemblPlants"/>
        </authorList>
    </citation>
    <scope>IDENTIFICATION</scope>
</reference>
<keyword evidence="2" id="KW-0472">Membrane</keyword>
<feature type="region of interest" description="Disordered" evidence="1">
    <location>
        <begin position="37"/>
        <end position="60"/>
    </location>
</feature>
<reference evidence="3" key="5">
    <citation type="journal article" date="2021" name="G3 (Bethesda)">
        <title>Aegilops tauschii genome assembly Aet v5.0 features greater sequence contiguity and improved annotation.</title>
        <authorList>
            <person name="Wang L."/>
            <person name="Zhu T."/>
            <person name="Rodriguez J.C."/>
            <person name="Deal K.R."/>
            <person name="Dubcovsky J."/>
            <person name="McGuire P.E."/>
            <person name="Lux T."/>
            <person name="Spannagl M."/>
            <person name="Mayer K.F.X."/>
            <person name="Baldrich P."/>
            <person name="Meyers B.C."/>
            <person name="Huo N."/>
            <person name="Gu Y.Q."/>
            <person name="Zhou H."/>
            <person name="Devos K.M."/>
            <person name="Bennetzen J.L."/>
            <person name="Unver T."/>
            <person name="Budak H."/>
            <person name="Gulick P.J."/>
            <person name="Galiba G."/>
            <person name="Kalapos B."/>
            <person name="Nelson D.R."/>
            <person name="Li P."/>
            <person name="You F.M."/>
            <person name="Luo M.C."/>
            <person name="Dvorak J."/>
        </authorList>
    </citation>
    <scope>NUCLEOTIDE SEQUENCE [LARGE SCALE GENOMIC DNA]</scope>
    <source>
        <strain evidence="3">cv. AL8/78</strain>
    </source>
</reference>
<organism evidence="3 4">
    <name type="scientific">Aegilops tauschii subsp. strangulata</name>
    <name type="common">Goatgrass</name>
    <dbReference type="NCBI Taxonomy" id="200361"/>
    <lineage>
        <taxon>Eukaryota</taxon>
        <taxon>Viridiplantae</taxon>
        <taxon>Streptophyta</taxon>
        <taxon>Embryophyta</taxon>
        <taxon>Tracheophyta</taxon>
        <taxon>Spermatophyta</taxon>
        <taxon>Magnoliopsida</taxon>
        <taxon>Liliopsida</taxon>
        <taxon>Poales</taxon>
        <taxon>Poaceae</taxon>
        <taxon>BOP clade</taxon>
        <taxon>Pooideae</taxon>
        <taxon>Triticodae</taxon>
        <taxon>Triticeae</taxon>
        <taxon>Triticinae</taxon>
        <taxon>Aegilops</taxon>
    </lineage>
</organism>
<accession>A0A453P7K9</accession>
<dbReference type="EnsemblPlants" id="AET6Gv20636600.1">
    <property type="protein sequence ID" value="AET6Gv20636600.1"/>
    <property type="gene ID" value="AET6Gv20636600"/>
</dbReference>
<dbReference type="EnsemblPlants" id="AET6Gv20636600.2">
    <property type="protein sequence ID" value="AET6Gv20636600.2"/>
    <property type="gene ID" value="AET6Gv20636600"/>
</dbReference>
<reference evidence="4" key="2">
    <citation type="journal article" date="2017" name="Nat. Plants">
        <title>The Aegilops tauschii genome reveals multiple impacts of transposons.</title>
        <authorList>
            <person name="Zhao G."/>
            <person name="Zou C."/>
            <person name="Li K."/>
            <person name="Wang K."/>
            <person name="Li T."/>
            <person name="Gao L."/>
            <person name="Zhang X."/>
            <person name="Wang H."/>
            <person name="Yang Z."/>
            <person name="Liu X."/>
            <person name="Jiang W."/>
            <person name="Mao L."/>
            <person name="Kong X."/>
            <person name="Jiao Y."/>
            <person name="Jia J."/>
        </authorList>
    </citation>
    <scope>NUCLEOTIDE SEQUENCE [LARGE SCALE GENOMIC DNA]</scope>
    <source>
        <strain evidence="4">cv. AL8/78</strain>
    </source>
</reference>
<keyword evidence="2" id="KW-1133">Transmembrane helix</keyword>
<reference evidence="3" key="3">
    <citation type="journal article" date="2017" name="Nature">
        <title>Genome sequence of the progenitor of the wheat D genome Aegilops tauschii.</title>
        <authorList>
            <person name="Luo M.C."/>
            <person name="Gu Y.Q."/>
            <person name="Puiu D."/>
            <person name="Wang H."/>
            <person name="Twardziok S.O."/>
            <person name="Deal K.R."/>
            <person name="Huo N."/>
            <person name="Zhu T."/>
            <person name="Wang L."/>
            <person name="Wang Y."/>
            <person name="McGuire P.E."/>
            <person name="Liu S."/>
            <person name="Long H."/>
            <person name="Ramasamy R.K."/>
            <person name="Rodriguez J.C."/>
            <person name="Van S.L."/>
            <person name="Yuan L."/>
            <person name="Wang Z."/>
            <person name="Xia Z."/>
            <person name="Xiao L."/>
            <person name="Anderson O.D."/>
            <person name="Ouyang S."/>
            <person name="Liang Y."/>
            <person name="Zimin A.V."/>
            <person name="Pertea G."/>
            <person name="Qi P."/>
            <person name="Bennetzen J.L."/>
            <person name="Dai X."/>
            <person name="Dawson M.W."/>
            <person name="Muller H.G."/>
            <person name="Kugler K."/>
            <person name="Rivarola-Duarte L."/>
            <person name="Spannagl M."/>
            <person name="Mayer K.F.X."/>
            <person name="Lu F.H."/>
            <person name="Bevan M.W."/>
            <person name="Leroy P."/>
            <person name="Li P."/>
            <person name="You F.M."/>
            <person name="Sun Q."/>
            <person name="Liu Z."/>
            <person name="Lyons E."/>
            <person name="Wicker T."/>
            <person name="Salzberg S.L."/>
            <person name="Devos K.M."/>
            <person name="Dvorak J."/>
        </authorList>
    </citation>
    <scope>NUCLEOTIDE SEQUENCE [LARGE SCALE GENOMIC DNA]</scope>
    <source>
        <strain evidence="3">cv. AL8/78</strain>
    </source>
</reference>
<evidence type="ECO:0000256" key="1">
    <source>
        <dbReference type="SAM" id="MobiDB-lite"/>
    </source>
</evidence>
<evidence type="ECO:0000313" key="4">
    <source>
        <dbReference type="Proteomes" id="UP000015105"/>
    </source>
</evidence>
<dbReference type="STRING" id="200361.A0A453P7K9"/>
<reference evidence="4" key="1">
    <citation type="journal article" date="2014" name="Science">
        <title>Ancient hybridizations among the ancestral genomes of bread wheat.</title>
        <authorList>
            <consortium name="International Wheat Genome Sequencing Consortium,"/>
            <person name="Marcussen T."/>
            <person name="Sandve S.R."/>
            <person name="Heier L."/>
            <person name="Spannagl M."/>
            <person name="Pfeifer M."/>
            <person name="Jakobsen K.S."/>
            <person name="Wulff B.B."/>
            <person name="Steuernagel B."/>
            <person name="Mayer K.F."/>
            <person name="Olsen O.A."/>
        </authorList>
    </citation>
    <scope>NUCLEOTIDE SEQUENCE [LARGE SCALE GENOMIC DNA]</scope>
    <source>
        <strain evidence="4">cv. AL8/78</strain>
    </source>
</reference>
<keyword evidence="4" id="KW-1185">Reference proteome</keyword>
<sequence length="145" mass="15152">MGQLWAVFLAVRSLSIGLLGVLGVWLCYLFQTEALGPPPAPPPETPDTSDNGNGDDKNGLSEVELRRLGGVVQAEVAAYDEEEALCPIRLDAMEPGRALRVLPATTVPSTGVRRSVAGHLAALPRVQHPGHAAGLADGGQDCYGC</sequence>
<dbReference type="Proteomes" id="UP000015105">
    <property type="component" value="Chromosome 6D"/>
</dbReference>